<gene>
    <name evidence="2" type="ORF">HUK68_00205</name>
</gene>
<name>A0A6N1X034_9BURK</name>
<feature type="region of interest" description="Disordered" evidence="1">
    <location>
        <begin position="376"/>
        <end position="395"/>
    </location>
</feature>
<accession>A0A6N1X034</accession>
<dbReference type="EMBL" id="CP054840">
    <property type="protein sequence ID" value="QKV51436.1"/>
    <property type="molecule type" value="Genomic_DNA"/>
</dbReference>
<evidence type="ECO:0000313" key="2">
    <source>
        <dbReference type="EMBL" id="QKV51436.1"/>
    </source>
</evidence>
<dbReference type="RefSeq" id="WP_175502373.1">
    <property type="nucleotide sequence ID" value="NZ_CP054840.1"/>
</dbReference>
<evidence type="ECO:0000313" key="3">
    <source>
        <dbReference type="Proteomes" id="UP000509579"/>
    </source>
</evidence>
<dbReference type="AlphaFoldDB" id="A0A6N1X034"/>
<protein>
    <submittedName>
        <fullName evidence="2">Uncharacterized protein</fullName>
    </submittedName>
</protein>
<evidence type="ECO:0000256" key="1">
    <source>
        <dbReference type="SAM" id="MobiDB-lite"/>
    </source>
</evidence>
<dbReference type="KEGG" id="aant:HUK68_00205"/>
<dbReference type="Proteomes" id="UP000509579">
    <property type="component" value="Chromosome"/>
</dbReference>
<sequence length="719" mass="75801">MQIGSMLGTGVKALAFAALNRFDTLNSLVNRMTGGSINRDTLAQKVLRDAVHMGLEMQFAKLGMGERSATLVPLAGKIVYGNNTDEIYASIKGLTHEMVLHDTNYGAGVIAGIKGVGAAGLKLGAAGVAEGVAQAVTETQFTEKLLATMLKQHSFETLAAYMDKSLAGMPFKGFAGDLVKNVLQRAVVDQPGLDQSERPVFRLLANLGNDFLRSGSYGQSLSDYFMESTQAAPHDLLEATGRGMGQALIKVAGAAADTIGVIAEGYSDTRDHLANGEYFQGAIKAVNTVTNATAVAAVGVVAGTVPVLVSTAATLTGITARAAVGAVVFAAPTVQAGATTLYQGAMTEAGRIYDTAAGPPAYRNAWDVFTKEIDQAAQSDKPPELPQPDARTSDSQWAHALIRQQTALQYGLPGTLPGLALSVDAVDQAFEQGHIDAARRDALLGLADQLSPAQLSPLGPFSATQQVAHNVVTGHLARMAAECKARIPLAGPTTQAMAQALDTSPVKPSEKAGYKMADTYAAHVGRLDLDFPDGVYSYTDASKDNLQGASNLWWGENVSLADRAELRKLYNTCGGNEAQMLEVSSYLDPAVALQALSAPVQAELDPGGQGVLQLPQPQPDGLQLKLADTTPQYRYQLRREGDNVQVTITSTWNIAQYGPDAQQWRSPRGAQASQLTSSITITVPPGGPARHSAPRLECTIRNEFQFAAHGQMELPATTA</sequence>
<organism evidence="2 3">
    <name type="scientific">Comamonas antarctica</name>
    <dbReference type="NCBI Taxonomy" id="2743470"/>
    <lineage>
        <taxon>Bacteria</taxon>
        <taxon>Pseudomonadati</taxon>
        <taxon>Pseudomonadota</taxon>
        <taxon>Betaproteobacteria</taxon>
        <taxon>Burkholderiales</taxon>
        <taxon>Comamonadaceae</taxon>
        <taxon>Comamonas</taxon>
    </lineage>
</organism>
<proteinExistence type="predicted"/>
<reference evidence="2 3" key="1">
    <citation type="submission" date="2020-06" db="EMBL/GenBank/DDBJ databases">
        <title>Acidovorax antarctica sp. nov., isolated from Corinth ice sheet soil, Antarctic Fields Peninsula.</title>
        <authorList>
            <person name="Xu Q."/>
            <person name="Peng F."/>
        </authorList>
    </citation>
    <scope>NUCLEOTIDE SEQUENCE [LARGE SCALE GENOMIC DNA]</scope>
    <source>
        <strain evidence="2 3">16-35-5</strain>
    </source>
</reference>
<keyword evidence="3" id="KW-1185">Reference proteome</keyword>